<evidence type="ECO:0000313" key="2">
    <source>
        <dbReference type="Proteomes" id="UP000014148"/>
    </source>
</evidence>
<gene>
    <name evidence="1" type="ORF">I585_02865</name>
</gene>
<dbReference type="RefSeq" id="WP_016249952.1">
    <property type="nucleotide sequence ID" value="NZ_KB946251.1"/>
</dbReference>
<comment type="caution">
    <text evidence="1">The sequence shown here is derived from an EMBL/GenBank/DDBJ whole genome shotgun (WGS) entry which is preliminary data.</text>
</comment>
<keyword evidence="2" id="KW-1185">Reference proteome</keyword>
<accession>A0ABN0LNX7</accession>
<dbReference type="GeneID" id="301217016"/>
<dbReference type="EMBL" id="ASWA01000003">
    <property type="protein sequence ID" value="EOT67344.1"/>
    <property type="molecule type" value="Genomic_DNA"/>
</dbReference>
<sequence length="58" mass="6905">MPTKNPRRKFVFKKGTSEKLDWLVDQQNKNSKKKVYPYEVVEELIENAYIIQKAFGKT</sequence>
<name>A0ABN0LNX7_9ENTE</name>
<dbReference type="Proteomes" id="UP000014148">
    <property type="component" value="Unassembled WGS sequence"/>
</dbReference>
<protein>
    <submittedName>
        <fullName evidence="1">Uncharacterized protein</fullName>
    </submittedName>
</protein>
<proteinExistence type="predicted"/>
<reference evidence="1 2" key="1">
    <citation type="submission" date="2013-03" db="EMBL/GenBank/DDBJ databases">
        <title>The Genome Sequence of Enterococcus malodoratus ATCC_43197 (PacBio/Illumina hybrid assembly).</title>
        <authorList>
            <consortium name="The Broad Institute Genomics Platform"/>
            <consortium name="The Broad Institute Genome Sequencing Center for Infectious Disease"/>
            <person name="Earl A."/>
            <person name="Russ C."/>
            <person name="Gilmore M."/>
            <person name="Surin D."/>
            <person name="Walker B."/>
            <person name="Young S."/>
            <person name="Zeng Q."/>
            <person name="Gargeya S."/>
            <person name="Fitzgerald M."/>
            <person name="Haas B."/>
            <person name="Abouelleil A."/>
            <person name="Allen A.W."/>
            <person name="Alvarado L."/>
            <person name="Arachchi H.M."/>
            <person name="Berlin A.M."/>
            <person name="Chapman S.B."/>
            <person name="Gainer-Dewar J."/>
            <person name="Goldberg J."/>
            <person name="Griggs A."/>
            <person name="Gujja S."/>
            <person name="Hansen M."/>
            <person name="Howarth C."/>
            <person name="Imamovic A."/>
            <person name="Ireland A."/>
            <person name="Larimer J."/>
            <person name="McCowan C."/>
            <person name="Murphy C."/>
            <person name="Pearson M."/>
            <person name="Poon T.W."/>
            <person name="Priest M."/>
            <person name="Roberts A."/>
            <person name="Saif S."/>
            <person name="Shea T."/>
            <person name="Sisk P."/>
            <person name="Sykes S."/>
            <person name="Wortman J."/>
            <person name="Nusbaum C."/>
            <person name="Birren B."/>
        </authorList>
    </citation>
    <scope>NUCLEOTIDE SEQUENCE [LARGE SCALE GENOMIC DNA]</scope>
    <source>
        <strain evidence="1 2">ATCC 43197</strain>
    </source>
</reference>
<evidence type="ECO:0000313" key="1">
    <source>
        <dbReference type="EMBL" id="EOT67344.1"/>
    </source>
</evidence>
<organism evidence="1 2">
    <name type="scientific">Enterococcus malodoratus ATCC 43197</name>
    <dbReference type="NCBI Taxonomy" id="1158601"/>
    <lineage>
        <taxon>Bacteria</taxon>
        <taxon>Bacillati</taxon>
        <taxon>Bacillota</taxon>
        <taxon>Bacilli</taxon>
        <taxon>Lactobacillales</taxon>
        <taxon>Enterococcaceae</taxon>
        <taxon>Enterococcus</taxon>
    </lineage>
</organism>